<evidence type="ECO:0000313" key="3">
    <source>
        <dbReference type="Proteomes" id="UP000797356"/>
    </source>
</evidence>
<keyword evidence="2" id="KW-0418">Kinase</keyword>
<keyword evidence="3" id="KW-1185">Reference proteome</keyword>
<protein>
    <submittedName>
        <fullName evidence="2">Putative aarF domain-containing protein kinase 1-like</fullName>
    </submittedName>
</protein>
<dbReference type="EMBL" id="CM017879">
    <property type="protein sequence ID" value="KAG1358899.1"/>
    <property type="molecule type" value="Genomic_DNA"/>
</dbReference>
<name>A0A8K0IGY9_COCNU</name>
<organism evidence="2 3">
    <name type="scientific">Cocos nucifera</name>
    <name type="common">Coconut palm</name>
    <dbReference type="NCBI Taxonomy" id="13894"/>
    <lineage>
        <taxon>Eukaryota</taxon>
        <taxon>Viridiplantae</taxon>
        <taxon>Streptophyta</taxon>
        <taxon>Embryophyta</taxon>
        <taxon>Tracheophyta</taxon>
        <taxon>Spermatophyta</taxon>
        <taxon>Magnoliopsida</taxon>
        <taxon>Liliopsida</taxon>
        <taxon>Arecaceae</taxon>
        <taxon>Arecoideae</taxon>
        <taxon>Cocoseae</taxon>
        <taxon>Attaleinae</taxon>
        <taxon>Cocos</taxon>
    </lineage>
</organism>
<dbReference type="Proteomes" id="UP000797356">
    <property type="component" value="Chromosome 8"/>
</dbReference>
<evidence type="ECO:0000313" key="2">
    <source>
        <dbReference type="EMBL" id="KAG1358899.1"/>
    </source>
</evidence>
<reference evidence="2" key="1">
    <citation type="journal article" date="2017" name="Gigascience">
        <title>The genome draft of coconut (Cocos nucifera).</title>
        <authorList>
            <person name="Xiao Y."/>
            <person name="Xu P."/>
            <person name="Fan H."/>
            <person name="Baudouin L."/>
            <person name="Xia W."/>
            <person name="Bocs S."/>
            <person name="Xu J."/>
            <person name="Li Q."/>
            <person name="Guo A."/>
            <person name="Zhou L."/>
            <person name="Li J."/>
            <person name="Wu Y."/>
            <person name="Ma Z."/>
            <person name="Armero A."/>
            <person name="Issali A.E."/>
            <person name="Liu N."/>
            <person name="Peng M."/>
            <person name="Yang Y."/>
        </authorList>
    </citation>
    <scope>NUCLEOTIDE SEQUENCE</scope>
    <source>
        <tissue evidence="2">Spear leaf of Hainan Tall coconut</tissue>
    </source>
</reference>
<dbReference type="SUPFAM" id="SSF56112">
    <property type="entry name" value="Protein kinase-like (PK-like)"/>
    <property type="match status" value="1"/>
</dbReference>
<dbReference type="CDD" id="cd05121">
    <property type="entry name" value="ABC1_ADCK3-like"/>
    <property type="match status" value="1"/>
</dbReference>
<gene>
    <name evidence="2" type="ORF">COCNU_08G003450</name>
</gene>
<dbReference type="InterPro" id="IPR051130">
    <property type="entry name" value="Mito_struct-func_regulator"/>
</dbReference>
<dbReference type="PANTHER" id="PTHR43173">
    <property type="entry name" value="ABC1 FAMILY PROTEIN"/>
    <property type="match status" value="1"/>
</dbReference>
<dbReference type="InterPro" id="IPR011009">
    <property type="entry name" value="Kinase-like_dom_sf"/>
</dbReference>
<dbReference type="Pfam" id="PF03109">
    <property type="entry name" value="ABC1"/>
    <property type="match status" value="1"/>
</dbReference>
<dbReference type="InterPro" id="IPR004147">
    <property type="entry name" value="ABC1_dom"/>
</dbReference>
<evidence type="ECO:0000259" key="1">
    <source>
        <dbReference type="Pfam" id="PF03109"/>
    </source>
</evidence>
<dbReference type="PANTHER" id="PTHR43173:SF12">
    <property type="entry name" value="PROTEIN KINASE SUPERFAMILY PROTEIN"/>
    <property type="match status" value="1"/>
</dbReference>
<dbReference type="AlphaFoldDB" id="A0A8K0IGY9"/>
<dbReference type="OrthoDB" id="427480at2759"/>
<keyword evidence="2" id="KW-0808">Transferase</keyword>
<sequence length="388" mass="44552">MPSPGLREFQESLIAHLAPWHRSFQFWIRAAEIYTTYKVCQFRVGFVKDAEKREAMWERQHELAADKMYSLCSEMGGLFLKFFNMLSYDCLMLPDENNERNNNFSEVYLKLFFLIFMKLIFRAAQILGKPDLAPAAWVRRLVALCDKAPATPIEVVRSILEKELGQTFTEMFESFDAEPIGSASIAQVHRARLRREKTDVAVKVQHPGVQQLMMIDIRNVQAFVLFLQKTDIKFDLFSLTKEIEKQVGYEFDFLQEAEAMERIRHSFHVNNKKVPVLVPHVIRDLVTRNVVVMEFINGIPIMNLGDEIAKRGIDPRGKIAAAAKQSTSRKYPYLQGLRGKDATNTVSLLDYGQVKQLSDDLRLGYANLVVALADKDPSRATQSCKYRT</sequence>
<feature type="domain" description="ABC1 atypical kinase-like" evidence="1">
    <location>
        <begin position="144"/>
        <end position="382"/>
    </location>
</feature>
<dbReference type="GO" id="GO:0016301">
    <property type="term" value="F:kinase activity"/>
    <property type="evidence" value="ECO:0007669"/>
    <property type="project" value="UniProtKB-KW"/>
</dbReference>
<reference evidence="2" key="2">
    <citation type="submission" date="2019-07" db="EMBL/GenBank/DDBJ databases">
        <authorList>
            <person name="Yang Y."/>
            <person name="Bocs S."/>
            <person name="Baudouin L."/>
        </authorList>
    </citation>
    <scope>NUCLEOTIDE SEQUENCE</scope>
    <source>
        <tissue evidence="2">Spear leaf of Hainan Tall coconut</tissue>
    </source>
</reference>
<comment type="caution">
    <text evidence="2">The sequence shown here is derived from an EMBL/GenBank/DDBJ whole genome shotgun (WGS) entry which is preliminary data.</text>
</comment>
<proteinExistence type="predicted"/>
<accession>A0A8K0IGY9</accession>